<evidence type="ECO:0000313" key="8">
    <source>
        <dbReference type="EMBL" id="KIL58022.1"/>
    </source>
</evidence>
<feature type="transmembrane region" description="Helical" evidence="6">
    <location>
        <begin position="206"/>
        <end position="228"/>
    </location>
</feature>
<feature type="transmembrane region" description="Helical" evidence="6">
    <location>
        <begin position="71"/>
        <end position="93"/>
    </location>
</feature>
<keyword evidence="4 6" id="KW-1133">Transmembrane helix</keyword>
<feature type="transmembrane region" description="Helical" evidence="6">
    <location>
        <begin position="276"/>
        <end position="296"/>
    </location>
</feature>
<protein>
    <recommendedName>
        <fullName evidence="7">Major facilitator superfamily (MFS) profile domain-containing protein</fullName>
    </recommendedName>
</protein>
<evidence type="ECO:0000256" key="1">
    <source>
        <dbReference type="ARBA" id="ARBA00004141"/>
    </source>
</evidence>
<dbReference type="Proteomes" id="UP000054549">
    <property type="component" value="Unassembled WGS sequence"/>
</dbReference>
<evidence type="ECO:0000256" key="2">
    <source>
        <dbReference type="ARBA" id="ARBA00022448"/>
    </source>
</evidence>
<feature type="transmembrane region" description="Helical" evidence="6">
    <location>
        <begin position="454"/>
        <end position="473"/>
    </location>
</feature>
<dbReference type="InterPro" id="IPR020846">
    <property type="entry name" value="MFS_dom"/>
</dbReference>
<reference evidence="8 9" key="1">
    <citation type="submission" date="2014-04" db="EMBL/GenBank/DDBJ databases">
        <title>Evolutionary Origins and Diversification of the Mycorrhizal Mutualists.</title>
        <authorList>
            <consortium name="DOE Joint Genome Institute"/>
            <consortium name="Mycorrhizal Genomics Consortium"/>
            <person name="Kohler A."/>
            <person name="Kuo A."/>
            <person name="Nagy L.G."/>
            <person name="Floudas D."/>
            <person name="Copeland A."/>
            <person name="Barry K.W."/>
            <person name="Cichocki N."/>
            <person name="Veneault-Fourrey C."/>
            <person name="LaButti K."/>
            <person name="Lindquist E.A."/>
            <person name="Lipzen A."/>
            <person name="Lundell T."/>
            <person name="Morin E."/>
            <person name="Murat C."/>
            <person name="Riley R."/>
            <person name="Ohm R."/>
            <person name="Sun H."/>
            <person name="Tunlid A."/>
            <person name="Henrissat B."/>
            <person name="Grigoriev I.V."/>
            <person name="Hibbett D.S."/>
            <person name="Martin F."/>
        </authorList>
    </citation>
    <scope>NUCLEOTIDE SEQUENCE [LARGE SCALE GENOMIC DNA]</scope>
    <source>
        <strain evidence="8 9">Koide BX008</strain>
    </source>
</reference>
<keyword evidence="2" id="KW-0813">Transport</keyword>
<dbReference type="Gene3D" id="1.20.1250.20">
    <property type="entry name" value="MFS general substrate transporter like domains"/>
    <property type="match status" value="1"/>
</dbReference>
<gene>
    <name evidence="8" type="ORF">M378DRAFT_132889</name>
</gene>
<dbReference type="GO" id="GO:0022857">
    <property type="term" value="F:transmembrane transporter activity"/>
    <property type="evidence" value="ECO:0007669"/>
    <property type="project" value="InterPro"/>
</dbReference>
<dbReference type="Pfam" id="PF07690">
    <property type="entry name" value="MFS_1"/>
    <property type="match status" value="1"/>
</dbReference>
<evidence type="ECO:0000256" key="5">
    <source>
        <dbReference type="ARBA" id="ARBA00023136"/>
    </source>
</evidence>
<dbReference type="PANTHER" id="PTHR23504">
    <property type="entry name" value="MAJOR FACILITATOR SUPERFAMILY DOMAIN-CONTAINING PROTEIN 10"/>
    <property type="match status" value="1"/>
</dbReference>
<proteinExistence type="predicted"/>
<dbReference type="PANTHER" id="PTHR23504:SF15">
    <property type="entry name" value="MAJOR FACILITATOR SUPERFAMILY (MFS) PROFILE DOMAIN-CONTAINING PROTEIN"/>
    <property type="match status" value="1"/>
</dbReference>
<keyword evidence="3 6" id="KW-0812">Transmembrane</keyword>
<sequence length="487" mass="52481">MTIATKTRPMDEETLLLDNAHVLQRTPLPWSQFSIILFLHMAEPLATNAIYPFTPELIRDIGITHGNEKKIGYYVGLMGSLFFLSEAVTVFQWSRLSDHIGRKPVILVGLTGLAVSMYSFGLSTTFLGLVLSKCLHGSLDGNVGVIRSMIAELTDATNVAQAYAYAPIAASTGAILGPLIGGSLSRPADQFPWLFGTNTFLKKYPYFLPCAISATFTVSSLILALIYLKETVKNPIPLSHLIRNKKPTLNTDDSQKTAREDNEVPLPFRAVMTPQVIIAAGSYAMLALVNTGLHSIQPVFFFTPITDGGLDLSPPTIGVILCISGLLNGLLQVFCFAGIHNRWGSRNTLFLGILAAIPVFALFPVMNWLARKEGASWVLIWSALGAQLVFSASINMAYGAIFIIIADAAPNRASLGATNGLSQTAVSVVRSIAPAAANSLYSLSIEKGYLGGNLVYLVLIGVVGIACWTALLLPKDGNGRRHWTKVN</sequence>
<organism evidence="8 9">
    <name type="scientific">Amanita muscaria (strain Koide BX008)</name>
    <dbReference type="NCBI Taxonomy" id="946122"/>
    <lineage>
        <taxon>Eukaryota</taxon>
        <taxon>Fungi</taxon>
        <taxon>Dikarya</taxon>
        <taxon>Basidiomycota</taxon>
        <taxon>Agaricomycotina</taxon>
        <taxon>Agaricomycetes</taxon>
        <taxon>Agaricomycetidae</taxon>
        <taxon>Agaricales</taxon>
        <taxon>Pluteineae</taxon>
        <taxon>Amanitaceae</taxon>
        <taxon>Amanita</taxon>
    </lineage>
</organism>
<dbReference type="CDD" id="cd17330">
    <property type="entry name" value="MFS_SLC46_TetA_like"/>
    <property type="match status" value="1"/>
</dbReference>
<dbReference type="PROSITE" id="PS50850">
    <property type="entry name" value="MFS"/>
    <property type="match status" value="1"/>
</dbReference>
<dbReference type="GO" id="GO:0016020">
    <property type="term" value="C:membrane"/>
    <property type="evidence" value="ECO:0007669"/>
    <property type="project" value="UniProtKB-SubCell"/>
</dbReference>
<keyword evidence="9" id="KW-1185">Reference proteome</keyword>
<evidence type="ECO:0000256" key="6">
    <source>
        <dbReference type="SAM" id="Phobius"/>
    </source>
</evidence>
<dbReference type="EMBL" id="KN818349">
    <property type="protein sequence ID" value="KIL58022.1"/>
    <property type="molecule type" value="Genomic_DNA"/>
</dbReference>
<evidence type="ECO:0000259" key="7">
    <source>
        <dbReference type="PROSITE" id="PS50850"/>
    </source>
</evidence>
<dbReference type="SUPFAM" id="SSF103473">
    <property type="entry name" value="MFS general substrate transporter"/>
    <property type="match status" value="1"/>
</dbReference>
<name>A0A0C2W9Z8_AMAMK</name>
<feature type="transmembrane region" description="Helical" evidence="6">
    <location>
        <begin position="105"/>
        <end position="131"/>
    </location>
</feature>
<evidence type="ECO:0000313" key="9">
    <source>
        <dbReference type="Proteomes" id="UP000054549"/>
    </source>
</evidence>
<feature type="transmembrane region" description="Helical" evidence="6">
    <location>
        <begin position="376"/>
        <end position="405"/>
    </location>
</feature>
<dbReference type="AlphaFoldDB" id="A0A0C2W9Z8"/>
<evidence type="ECO:0000256" key="3">
    <source>
        <dbReference type="ARBA" id="ARBA00022692"/>
    </source>
</evidence>
<comment type="subcellular location">
    <subcellularLocation>
        <location evidence="1">Membrane</location>
        <topology evidence="1">Multi-pass membrane protein</topology>
    </subcellularLocation>
</comment>
<feature type="domain" description="Major facilitator superfamily (MFS) profile" evidence="7">
    <location>
        <begin position="32"/>
        <end position="478"/>
    </location>
</feature>
<dbReference type="HOGENOM" id="CLU_001265_54_6_1"/>
<feature type="transmembrane region" description="Helical" evidence="6">
    <location>
        <begin position="316"/>
        <end position="337"/>
    </location>
</feature>
<accession>A0A0C2W9Z8</accession>
<dbReference type="InParanoid" id="A0A0C2W9Z8"/>
<feature type="transmembrane region" description="Helical" evidence="6">
    <location>
        <begin position="349"/>
        <end position="370"/>
    </location>
</feature>
<dbReference type="OrthoDB" id="419616at2759"/>
<dbReference type="InterPro" id="IPR036259">
    <property type="entry name" value="MFS_trans_sf"/>
</dbReference>
<dbReference type="InterPro" id="IPR011701">
    <property type="entry name" value="MFS"/>
</dbReference>
<evidence type="ECO:0000256" key="4">
    <source>
        <dbReference type="ARBA" id="ARBA00022989"/>
    </source>
</evidence>
<keyword evidence="5 6" id="KW-0472">Membrane</keyword>